<name>A0A382YDN7_9ZZZZ</name>
<dbReference type="EMBL" id="UINC01175017">
    <property type="protein sequence ID" value="SVD81422.1"/>
    <property type="molecule type" value="Genomic_DNA"/>
</dbReference>
<dbReference type="AlphaFoldDB" id="A0A382YDN7"/>
<dbReference type="InterPro" id="IPR023058">
    <property type="entry name" value="PPIase_PpiC_CS"/>
</dbReference>
<sequence length="127" mass="13546">MELVMSIRSIRVSHIVLSTKDVAELLLENLKSCESNGLMLKMFSKLARKYSACGTSKKGGDLGFLDFNTAAPELEKAAMQASVGKISGPIQSKFGYHIFVITEEEKMIDTGIDGLTGTAIGAGDGTL</sequence>
<reference evidence="2" key="1">
    <citation type="submission" date="2018-05" db="EMBL/GenBank/DDBJ databases">
        <authorList>
            <person name="Lanie J.A."/>
            <person name="Ng W.-L."/>
            <person name="Kazmierczak K.M."/>
            <person name="Andrzejewski T.M."/>
            <person name="Davidsen T.M."/>
            <person name="Wayne K.J."/>
            <person name="Tettelin H."/>
            <person name="Glass J.I."/>
            <person name="Rusch D."/>
            <person name="Podicherti R."/>
            <person name="Tsui H.-C.T."/>
            <person name="Winkler M.E."/>
        </authorList>
    </citation>
    <scope>NUCLEOTIDE SEQUENCE</scope>
</reference>
<dbReference type="PANTHER" id="PTHR47245">
    <property type="entry name" value="PEPTIDYLPROLYL ISOMERASE"/>
    <property type="match status" value="1"/>
</dbReference>
<evidence type="ECO:0000259" key="1">
    <source>
        <dbReference type="PROSITE" id="PS50198"/>
    </source>
</evidence>
<gene>
    <name evidence="2" type="ORF">METZ01_LOCUS434276</name>
</gene>
<dbReference type="GO" id="GO:0003755">
    <property type="term" value="F:peptidyl-prolyl cis-trans isomerase activity"/>
    <property type="evidence" value="ECO:0007669"/>
    <property type="project" value="InterPro"/>
</dbReference>
<dbReference type="InterPro" id="IPR046357">
    <property type="entry name" value="PPIase_dom_sf"/>
</dbReference>
<dbReference type="PROSITE" id="PS50198">
    <property type="entry name" value="PPIC_PPIASE_2"/>
    <property type="match status" value="1"/>
</dbReference>
<proteinExistence type="predicted"/>
<dbReference type="PANTHER" id="PTHR47245:SF2">
    <property type="entry name" value="PEPTIDYL-PROLYL CIS-TRANS ISOMERASE HP_0175-RELATED"/>
    <property type="match status" value="1"/>
</dbReference>
<dbReference type="PROSITE" id="PS01096">
    <property type="entry name" value="PPIC_PPIASE_1"/>
    <property type="match status" value="1"/>
</dbReference>
<organism evidence="2">
    <name type="scientific">marine metagenome</name>
    <dbReference type="NCBI Taxonomy" id="408172"/>
    <lineage>
        <taxon>unclassified sequences</taxon>
        <taxon>metagenomes</taxon>
        <taxon>ecological metagenomes</taxon>
    </lineage>
</organism>
<dbReference type="Pfam" id="PF00639">
    <property type="entry name" value="Rotamase"/>
    <property type="match status" value="1"/>
</dbReference>
<feature type="domain" description="PpiC" evidence="1">
    <location>
        <begin position="7"/>
        <end position="103"/>
    </location>
</feature>
<dbReference type="SUPFAM" id="SSF54534">
    <property type="entry name" value="FKBP-like"/>
    <property type="match status" value="1"/>
</dbReference>
<dbReference type="InterPro" id="IPR050245">
    <property type="entry name" value="PrsA_foldase"/>
</dbReference>
<protein>
    <recommendedName>
        <fullName evidence="1">PpiC domain-containing protein</fullName>
    </recommendedName>
</protein>
<dbReference type="Gene3D" id="3.10.50.40">
    <property type="match status" value="1"/>
</dbReference>
<accession>A0A382YDN7</accession>
<dbReference type="InterPro" id="IPR000297">
    <property type="entry name" value="PPIase_PpiC"/>
</dbReference>
<evidence type="ECO:0000313" key="2">
    <source>
        <dbReference type="EMBL" id="SVD81422.1"/>
    </source>
</evidence>